<evidence type="ECO:0000313" key="2">
    <source>
        <dbReference type="Proteomes" id="UP001428290"/>
    </source>
</evidence>
<dbReference type="EMBL" id="BAABRU010000024">
    <property type="protein sequence ID" value="GAA5530805.1"/>
    <property type="molecule type" value="Genomic_DNA"/>
</dbReference>
<sequence length="135" mass="14930">MPRPSTTVRYLPDQNRYEAMLDGVSLGTFPKEIDATMAGHRVRLQDLDDVPAPPLALLGADLHLAVHITDLRPMPAPFPQQYIATPLEALTATLILLNRNWLRATLAGRHTDAQQIAAHEQCVRAQIHARVSANK</sequence>
<accession>A0ABP9X5X0</accession>
<name>A0ABP9X5X0_9CHLR</name>
<proteinExistence type="predicted"/>
<evidence type="ECO:0000313" key="1">
    <source>
        <dbReference type="EMBL" id="GAA5530805.1"/>
    </source>
</evidence>
<protein>
    <submittedName>
        <fullName evidence="1">Uncharacterized protein</fullName>
    </submittedName>
</protein>
<reference evidence="1 2" key="1">
    <citation type="submission" date="2024-02" db="EMBL/GenBank/DDBJ databases">
        <title>Herpetosiphon gulosus NBRC 112829.</title>
        <authorList>
            <person name="Ichikawa N."/>
            <person name="Katano-Makiyama Y."/>
            <person name="Hidaka K."/>
        </authorList>
    </citation>
    <scope>NUCLEOTIDE SEQUENCE [LARGE SCALE GENOMIC DNA]</scope>
    <source>
        <strain evidence="1 2">NBRC 112829</strain>
    </source>
</reference>
<comment type="caution">
    <text evidence="1">The sequence shown here is derived from an EMBL/GenBank/DDBJ whole genome shotgun (WGS) entry which is preliminary data.</text>
</comment>
<organism evidence="1 2">
    <name type="scientific">Herpetosiphon gulosus</name>
    <dbReference type="NCBI Taxonomy" id="1973496"/>
    <lineage>
        <taxon>Bacteria</taxon>
        <taxon>Bacillati</taxon>
        <taxon>Chloroflexota</taxon>
        <taxon>Chloroflexia</taxon>
        <taxon>Herpetosiphonales</taxon>
        <taxon>Herpetosiphonaceae</taxon>
        <taxon>Herpetosiphon</taxon>
    </lineage>
</organism>
<dbReference type="Proteomes" id="UP001428290">
    <property type="component" value="Unassembled WGS sequence"/>
</dbReference>
<dbReference type="RefSeq" id="WP_345724401.1">
    <property type="nucleotide sequence ID" value="NZ_BAABRU010000024.1"/>
</dbReference>
<keyword evidence="2" id="KW-1185">Reference proteome</keyword>
<gene>
    <name evidence="1" type="ORF">Hgul01_04628</name>
</gene>